<evidence type="ECO:0000256" key="3">
    <source>
        <dbReference type="ARBA" id="ARBA00022691"/>
    </source>
</evidence>
<accession>A0ABW9VNV4</accession>
<evidence type="ECO:0000256" key="1">
    <source>
        <dbReference type="ARBA" id="ARBA00022603"/>
    </source>
</evidence>
<dbReference type="Gene3D" id="3.40.50.150">
    <property type="entry name" value="Vaccinia Virus protein VP39"/>
    <property type="match status" value="1"/>
</dbReference>
<keyword evidence="3" id="KW-0949">S-adenosyl-L-methionine</keyword>
<evidence type="ECO:0000256" key="2">
    <source>
        <dbReference type="ARBA" id="ARBA00022679"/>
    </source>
</evidence>
<evidence type="ECO:0000313" key="5">
    <source>
        <dbReference type="Proteomes" id="UP000478090"/>
    </source>
</evidence>
<protein>
    <submittedName>
        <fullName evidence="4">O-methyltransferase</fullName>
    </submittedName>
</protein>
<dbReference type="InterPro" id="IPR029063">
    <property type="entry name" value="SAM-dependent_MTases_sf"/>
</dbReference>
<keyword evidence="2" id="KW-0808">Transferase</keyword>
<keyword evidence="5" id="KW-1185">Reference proteome</keyword>
<dbReference type="Pfam" id="PF13578">
    <property type="entry name" value="Methyltransf_24"/>
    <property type="match status" value="1"/>
</dbReference>
<proteinExistence type="predicted"/>
<keyword evidence="1" id="KW-0489">Methyltransferase</keyword>
<dbReference type="PANTHER" id="PTHR43167">
    <property type="entry name" value="PUTATIVE (AFU_ORTHOLOGUE AFUA_6G01830)-RELATED"/>
    <property type="match status" value="1"/>
</dbReference>
<comment type="caution">
    <text evidence="4">The sequence shown here is derived from an EMBL/GenBank/DDBJ whole genome shotgun (WGS) entry which is preliminary data.</text>
</comment>
<dbReference type="EMBL" id="WWCM01000014">
    <property type="protein sequence ID" value="MYM41239.1"/>
    <property type="molecule type" value="Genomic_DNA"/>
</dbReference>
<dbReference type="PANTHER" id="PTHR43167:SF1">
    <property type="entry name" value="PUTATIVE (AFU_ORTHOLOGUE AFUA_6G01830)-RELATED"/>
    <property type="match status" value="1"/>
</dbReference>
<dbReference type="SUPFAM" id="SSF53335">
    <property type="entry name" value="S-adenosyl-L-methionine-dependent methyltransferases"/>
    <property type="match status" value="1"/>
</dbReference>
<organism evidence="4 5">
    <name type="scientific">Duganella qianjiadongensis</name>
    <dbReference type="NCBI Taxonomy" id="2692176"/>
    <lineage>
        <taxon>Bacteria</taxon>
        <taxon>Pseudomonadati</taxon>
        <taxon>Pseudomonadota</taxon>
        <taxon>Betaproteobacteria</taxon>
        <taxon>Burkholderiales</taxon>
        <taxon>Oxalobacteraceae</taxon>
        <taxon>Telluria group</taxon>
        <taxon>Duganella</taxon>
    </lineage>
</organism>
<name>A0ABW9VNV4_9BURK</name>
<gene>
    <name evidence="4" type="ORF">GTP27_18130</name>
</gene>
<dbReference type="PROSITE" id="PS51682">
    <property type="entry name" value="SAM_OMT_I"/>
    <property type="match status" value="1"/>
</dbReference>
<dbReference type="Proteomes" id="UP000478090">
    <property type="component" value="Unassembled WGS sequence"/>
</dbReference>
<sequence>MTTLTSPAISRLLEQLYARADAATSPALAQVSPAEQDRLLRSKTEYLQVYSAIKELWLPVSRETGKLLYALARSAQARHIIEFGTSFGISTIHMAAALRDNGGGRLITTEFEADKLAGAARHFADAGLSDLIELRAGDALDTLSRDLPQQIDLVLLDGAKALYNDVLTLLEPRLRPGALILADNVNYCPEYVARVRSASSGYLSVPFAEDIELSCRLA</sequence>
<evidence type="ECO:0000313" key="4">
    <source>
        <dbReference type="EMBL" id="MYM41239.1"/>
    </source>
</evidence>
<reference evidence="4 5" key="1">
    <citation type="submission" date="2019-12" db="EMBL/GenBank/DDBJ databases">
        <title>Novel species isolated from a subtropical stream in China.</title>
        <authorList>
            <person name="Lu H."/>
        </authorList>
    </citation>
    <scope>NUCLEOTIDE SEQUENCE [LARGE SCALE GENOMIC DNA]</scope>
    <source>
        <strain evidence="4 5">CY13W</strain>
    </source>
</reference>
<dbReference type="InterPro" id="IPR002935">
    <property type="entry name" value="SAM_O-MeTrfase"/>
</dbReference>